<evidence type="ECO:0000259" key="2">
    <source>
        <dbReference type="PROSITE" id="PS50829"/>
    </source>
</evidence>
<dbReference type="PANTHER" id="PTHR13138">
    <property type="entry name" value="PROTEIN LIN1"/>
    <property type="match status" value="1"/>
</dbReference>
<dbReference type="HOGENOM" id="CLU_062973_0_0_1"/>
<evidence type="ECO:0000313" key="3">
    <source>
        <dbReference type="EMBL" id="ESO96291.1"/>
    </source>
</evidence>
<dbReference type="OMA" id="GENTNFY"/>
<dbReference type="FunFam" id="3.30.1490.40:FF:000005">
    <property type="entry name" value="CD2 antigen cytoplasmic tail-binding protein 2"/>
    <property type="match status" value="1"/>
</dbReference>
<dbReference type="STRING" id="225164.V4ARF1"/>
<organism evidence="3 4">
    <name type="scientific">Lottia gigantea</name>
    <name type="common">Giant owl limpet</name>
    <dbReference type="NCBI Taxonomy" id="225164"/>
    <lineage>
        <taxon>Eukaryota</taxon>
        <taxon>Metazoa</taxon>
        <taxon>Spiralia</taxon>
        <taxon>Lophotrochozoa</taxon>
        <taxon>Mollusca</taxon>
        <taxon>Gastropoda</taxon>
        <taxon>Patellogastropoda</taxon>
        <taxon>Lottioidea</taxon>
        <taxon>Lottiidae</taxon>
        <taxon>Lottia</taxon>
    </lineage>
</organism>
<dbReference type="RefSeq" id="XP_009053028.1">
    <property type="nucleotide sequence ID" value="XM_009054780.1"/>
</dbReference>
<dbReference type="EMBL" id="KB201498">
    <property type="protein sequence ID" value="ESO96291.1"/>
    <property type="molecule type" value="Genomic_DNA"/>
</dbReference>
<feature type="region of interest" description="Disordered" evidence="1">
    <location>
        <begin position="99"/>
        <end position="119"/>
    </location>
</feature>
<reference evidence="3 4" key="1">
    <citation type="journal article" date="2013" name="Nature">
        <title>Insights into bilaterian evolution from three spiralian genomes.</title>
        <authorList>
            <person name="Simakov O."/>
            <person name="Marletaz F."/>
            <person name="Cho S.J."/>
            <person name="Edsinger-Gonzales E."/>
            <person name="Havlak P."/>
            <person name="Hellsten U."/>
            <person name="Kuo D.H."/>
            <person name="Larsson T."/>
            <person name="Lv J."/>
            <person name="Arendt D."/>
            <person name="Savage R."/>
            <person name="Osoegawa K."/>
            <person name="de Jong P."/>
            <person name="Grimwood J."/>
            <person name="Chapman J.A."/>
            <person name="Shapiro H."/>
            <person name="Aerts A."/>
            <person name="Otillar R.P."/>
            <person name="Terry A.Y."/>
            <person name="Boore J.L."/>
            <person name="Grigoriev I.V."/>
            <person name="Lindberg D.R."/>
            <person name="Seaver E.C."/>
            <person name="Weisblat D.A."/>
            <person name="Putnam N.H."/>
            <person name="Rokhsar D.S."/>
        </authorList>
    </citation>
    <scope>NUCLEOTIDE SEQUENCE [LARGE SCALE GENOMIC DNA]</scope>
</reference>
<dbReference type="Gene3D" id="3.30.1490.40">
    <property type="match status" value="1"/>
</dbReference>
<feature type="compositionally biased region" description="Basic and acidic residues" evidence="1">
    <location>
        <begin position="1"/>
        <end position="22"/>
    </location>
</feature>
<feature type="region of interest" description="Disordered" evidence="1">
    <location>
        <begin position="231"/>
        <end position="256"/>
    </location>
</feature>
<proteinExistence type="predicted"/>
<sequence length="318" mass="37322">MDSEVAKDEEQTKRFKEKHSLDSDEEDDGDKYDVLQEDDIEGQEEATIDYEEGVQITPFNMREEMEEGHFDKNGMYIFDKKDQIQDNWMDNIDWVRVKEREKGDKRKMEEDSDDEDEPIDKIKIYKEMLSLMEPGESVTKSLRRLGGNKGKIQLASQRWKAKKQKGSDKPSAEETANKEKLLSLTSLANSLISEGDMETYELTFEKINYLIKPKVGKEKFDIPQDADADDALDMFADNFDEQDKEKEKKEEEEEDDNIVKWEYKWENKDSESIHGPFTSAQMLQWTEEDYFPNGVFVRKVKSGGEFYSSKRIDFDLYT</sequence>
<dbReference type="AlphaFoldDB" id="V4ARF1"/>
<gene>
    <name evidence="3" type="ORF">LOTGIDRAFT_144141</name>
</gene>
<evidence type="ECO:0000256" key="1">
    <source>
        <dbReference type="SAM" id="MobiDB-lite"/>
    </source>
</evidence>
<feature type="compositionally biased region" description="Basic and acidic residues" evidence="1">
    <location>
        <begin position="99"/>
        <end position="109"/>
    </location>
</feature>
<feature type="region of interest" description="Disordered" evidence="1">
    <location>
        <begin position="1"/>
        <end position="32"/>
    </location>
</feature>
<dbReference type="PROSITE" id="PS50829">
    <property type="entry name" value="GYF"/>
    <property type="match status" value="1"/>
</dbReference>
<dbReference type="InterPro" id="IPR039905">
    <property type="entry name" value="CD2BP2/Lin1"/>
</dbReference>
<feature type="domain" description="GYF" evidence="2">
    <location>
        <begin position="258"/>
        <end position="315"/>
    </location>
</feature>
<feature type="region of interest" description="Disordered" evidence="1">
    <location>
        <begin position="142"/>
        <end position="179"/>
    </location>
</feature>
<feature type="compositionally biased region" description="Acidic residues" evidence="1">
    <location>
        <begin position="231"/>
        <end position="240"/>
    </location>
</feature>
<dbReference type="GO" id="GO:0005682">
    <property type="term" value="C:U5 snRNP"/>
    <property type="evidence" value="ECO:0007669"/>
    <property type="project" value="InterPro"/>
</dbReference>
<dbReference type="OrthoDB" id="331341at2759"/>
<protein>
    <recommendedName>
        <fullName evidence="2">GYF domain-containing protein</fullName>
    </recommendedName>
</protein>
<dbReference type="PANTHER" id="PTHR13138:SF3">
    <property type="entry name" value="CD2 ANTIGEN CYTOPLASMIC TAIL-BINDING PROTEIN 2"/>
    <property type="match status" value="1"/>
</dbReference>
<dbReference type="SUPFAM" id="SSF55277">
    <property type="entry name" value="GYF domain"/>
    <property type="match status" value="1"/>
</dbReference>
<dbReference type="GeneID" id="20234790"/>
<dbReference type="Proteomes" id="UP000030746">
    <property type="component" value="Unassembled WGS sequence"/>
</dbReference>
<feature type="compositionally biased region" description="Acidic residues" evidence="1">
    <location>
        <begin position="23"/>
        <end position="32"/>
    </location>
</feature>
<dbReference type="CTD" id="20234790"/>
<dbReference type="InterPro" id="IPR035445">
    <property type="entry name" value="GYF-like_dom_sf"/>
</dbReference>
<dbReference type="KEGG" id="lgi:LOTGIDRAFT_144141"/>
<keyword evidence="4" id="KW-1185">Reference proteome</keyword>
<accession>V4ARF1</accession>
<name>V4ARF1_LOTGI</name>
<dbReference type="SMART" id="SM00444">
    <property type="entry name" value="GYF"/>
    <property type="match status" value="1"/>
</dbReference>
<dbReference type="InterPro" id="IPR003169">
    <property type="entry name" value="GYF"/>
</dbReference>
<dbReference type="CDD" id="cd00072">
    <property type="entry name" value="GYF"/>
    <property type="match status" value="1"/>
</dbReference>
<dbReference type="Pfam" id="PF02213">
    <property type="entry name" value="GYF"/>
    <property type="match status" value="1"/>
</dbReference>
<feature type="compositionally biased region" description="Basic and acidic residues" evidence="1">
    <location>
        <begin position="165"/>
        <end position="179"/>
    </location>
</feature>
<evidence type="ECO:0000313" key="4">
    <source>
        <dbReference type="Proteomes" id="UP000030746"/>
    </source>
</evidence>